<dbReference type="AlphaFoldDB" id="A0A8X6U326"/>
<evidence type="ECO:0000313" key="2">
    <source>
        <dbReference type="Proteomes" id="UP000887013"/>
    </source>
</evidence>
<evidence type="ECO:0000313" key="1">
    <source>
        <dbReference type="EMBL" id="GFT69972.1"/>
    </source>
</evidence>
<name>A0A8X6U326_NEPPI</name>
<organism evidence="1 2">
    <name type="scientific">Nephila pilipes</name>
    <name type="common">Giant wood spider</name>
    <name type="synonym">Nephila maculata</name>
    <dbReference type="NCBI Taxonomy" id="299642"/>
    <lineage>
        <taxon>Eukaryota</taxon>
        <taxon>Metazoa</taxon>
        <taxon>Ecdysozoa</taxon>
        <taxon>Arthropoda</taxon>
        <taxon>Chelicerata</taxon>
        <taxon>Arachnida</taxon>
        <taxon>Araneae</taxon>
        <taxon>Araneomorphae</taxon>
        <taxon>Entelegynae</taxon>
        <taxon>Araneoidea</taxon>
        <taxon>Nephilidae</taxon>
        <taxon>Nephila</taxon>
    </lineage>
</organism>
<proteinExistence type="predicted"/>
<keyword evidence="2" id="KW-1185">Reference proteome</keyword>
<accession>A0A8X6U326</accession>
<protein>
    <submittedName>
        <fullName evidence="1">Uncharacterized protein</fullName>
    </submittedName>
</protein>
<reference evidence="1" key="1">
    <citation type="submission" date="2020-08" db="EMBL/GenBank/DDBJ databases">
        <title>Multicomponent nature underlies the extraordinary mechanical properties of spider dragline silk.</title>
        <authorList>
            <person name="Kono N."/>
            <person name="Nakamura H."/>
            <person name="Mori M."/>
            <person name="Yoshida Y."/>
            <person name="Ohtoshi R."/>
            <person name="Malay A.D."/>
            <person name="Moran D.A.P."/>
            <person name="Tomita M."/>
            <person name="Numata K."/>
            <person name="Arakawa K."/>
        </authorList>
    </citation>
    <scope>NUCLEOTIDE SEQUENCE</scope>
</reference>
<dbReference type="Proteomes" id="UP000887013">
    <property type="component" value="Unassembled WGS sequence"/>
</dbReference>
<comment type="caution">
    <text evidence="1">The sequence shown here is derived from an EMBL/GenBank/DDBJ whole genome shotgun (WGS) entry which is preliminary data.</text>
</comment>
<dbReference type="EMBL" id="BMAW01020776">
    <property type="protein sequence ID" value="GFT69972.1"/>
    <property type="molecule type" value="Genomic_DNA"/>
</dbReference>
<sequence length="70" mass="8530">MLIFRPVFPPNISDVTLKNNSRCVLWFNCFHLEVIVHLFGISYKKHWIYRFPYQYTAHFFDVQAYMQSPN</sequence>
<gene>
    <name evidence="1" type="ORF">NPIL_332961</name>
</gene>